<feature type="compositionally biased region" description="Pro residues" evidence="12">
    <location>
        <begin position="818"/>
        <end position="827"/>
    </location>
</feature>
<dbReference type="EC" id="2.4.1.12" evidence="11"/>
<dbReference type="CDD" id="cd06421">
    <property type="entry name" value="CESA_CelA_like"/>
    <property type="match status" value="1"/>
</dbReference>
<protein>
    <recommendedName>
        <fullName evidence="11">Cellulose synthase catalytic subunit [UDP-forming]</fullName>
        <ecNumber evidence="11">2.4.1.12</ecNumber>
    </recommendedName>
</protein>
<gene>
    <name evidence="15" type="ORF">SAMN02745775_104303</name>
</gene>
<dbReference type="EMBL" id="FOSQ01000004">
    <property type="protein sequence ID" value="SFK61602.1"/>
    <property type="molecule type" value="Genomic_DNA"/>
</dbReference>
<keyword evidence="4 11" id="KW-0328">Glycosyltransferase</keyword>
<evidence type="ECO:0000313" key="15">
    <source>
        <dbReference type="EMBL" id="SFK61602.1"/>
    </source>
</evidence>
<dbReference type="InterPro" id="IPR005150">
    <property type="entry name" value="Cellulose_synth"/>
</dbReference>
<dbReference type="InterPro" id="IPR003919">
    <property type="entry name" value="Cell_synth_A"/>
</dbReference>
<feature type="transmembrane region" description="Helical" evidence="11">
    <location>
        <begin position="388"/>
        <end position="406"/>
    </location>
</feature>
<comment type="cofactor">
    <cofactor evidence="11">
        <name>Mg(2+)</name>
        <dbReference type="ChEBI" id="CHEBI:18420"/>
    </cofactor>
</comment>
<proteinExistence type="predicted"/>
<keyword evidence="7 11" id="KW-0135">Cellulose biosynthesis</keyword>
<dbReference type="SUPFAM" id="SSF141371">
    <property type="entry name" value="PilZ domain-like"/>
    <property type="match status" value="1"/>
</dbReference>
<dbReference type="InterPro" id="IPR029044">
    <property type="entry name" value="Nucleotide-diphossugar_trans"/>
</dbReference>
<evidence type="ECO:0000256" key="11">
    <source>
        <dbReference type="RuleBase" id="RU365020"/>
    </source>
</evidence>
<feature type="region of interest" description="Disordered" evidence="12">
    <location>
        <begin position="818"/>
        <end position="848"/>
    </location>
</feature>
<evidence type="ECO:0000259" key="13">
    <source>
        <dbReference type="Pfam" id="PF00535"/>
    </source>
</evidence>
<evidence type="ECO:0000256" key="9">
    <source>
        <dbReference type="ARBA" id="ARBA00023136"/>
    </source>
</evidence>
<comment type="pathway">
    <text evidence="11">Glycan metabolism; bacterial cellulose biosynthesis.</text>
</comment>
<keyword evidence="5 11" id="KW-0808">Transferase</keyword>
<dbReference type="Pfam" id="PF03552">
    <property type="entry name" value="Cellulose_synt"/>
    <property type="match status" value="1"/>
</dbReference>
<dbReference type="STRING" id="1123062.SAMN02745775_104303"/>
<dbReference type="Pfam" id="PF03170">
    <property type="entry name" value="BcsB"/>
    <property type="match status" value="1"/>
</dbReference>
<feature type="domain" description="PilZ" evidence="14">
    <location>
        <begin position="564"/>
        <end position="658"/>
    </location>
</feature>
<keyword evidence="11" id="KW-0973">c-di-GMP</keyword>
<evidence type="ECO:0000256" key="4">
    <source>
        <dbReference type="ARBA" id="ARBA00022676"/>
    </source>
</evidence>
<comment type="subcellular location">
    <subcellularLocation>
        <location evidence="1">Cell inner membrane</location>
        <topology evidence="1">Multi-pass membrane protein</topology>
    </subcellularLocation>
</comment>
<feature type="transmembrane region" description="Helical" evidence="11">
    <location>
        <begin position="16"/>
        <end position="35"/>
    </location>
</feature>
<keyword evidence="6 11" id="KW-0812">Transmembrane</keyword>
<keyword evidence="3 11" id="KW-0997">Cell inner membrane</keyword>
<dbReference type="InterPro" id="IPR009875">
    <property type="entry name" value="PilZ_domain"/>
</dbReference>
<evidence type="ECO:0000313" key="16">
    <source>
        <dbReference type="Proteomes" id="UP000199473"/>
    </source>
</evidence>
<evidence type="ECO:0000256" key="10">
    <source>
        <dbReference type="ARBA" id="ARBA00048682"/>
    </source>
</evidence>
<comment type="catalytic activity">
    <reaction evidence="10 11">
        <text>[(1-&gt;4)-beta-D-glucosyl](n) + UDP-alpha-D-glucose = [(1-&gt;4)-beta-D-glucosyl](n+1) + UDP + H(+)</text>
        <dbReference type="Rhea" id="RHEA:19929"/>
        <dbReference type="Rhea" id="RHEA-COMP:10033"/>
        <dbReference type="Rhea" id="RHEA-COMP:10034"/>
        <dbReference type="ChEBI" id="CHEBI:15378"/>
        <dbReference type="ChEBI" id="CHEBI:18246"/>
        <dbReference type="ChEBI" id="CHEBI:58223"/>
        <dbReference type="ChEBI" id="CHEBI:58885"/>
        <dbReference type="EC" id="2.4.1.12"/>
    </reaction>
</comment>
<dbReference type="InterPro" id="IPR050321">
    <property type="entry name" value="Glycosyltr_2/OpgH_subfam"/>
</dbReference>
<feature type="transmembrane region" description="Helical" evidence="11">
    <location>
        <begin position="506"/>
        <end position="524"/>
    </location>
</feature>
<evidence type="ECO:0000256" key="7">
    <source>
        <dbReference type="ARBA" id="ARBA00022916"/>
    </source>
</evidence>
<evidence type="ECO:0000256" key="5">
    <source>
        <dbReference type="ARBA" id="ARBA00022679"/>
    </source>
</evidence>
<dbReference type="SUPFAM" id="SSF53448">
    <property type="entry name" value="Nucleotide-diphospho-sugar transferases"/>
    <property type="match status" value="1"/>
</dbReference>
<feature type="transmembrane region" description="Helical" evidence="11">
    <location>
        <begin position="64"/>
        <end position="81"/>
    </location>
</feature>
<reference evidence="15 16" key="1">
    <citation type="submission" date="2016-10" db="EMBL/GenBank/DDBJ databases">
        <authorList>
            <person name="de Groot N.N."/>
        </authorList>
    </citation>
    <scope>NUCLEOTIDE SEQUENCE [LARGE SCALE GENOMIC DNA]</scope>
    <source>
        <strain evidence="15 16">DSM 19981</strain>
    </source>
</reference>
<sequence>MIRAATEGTLPLPGRLLRGVLIALGAVALLIVITVPLAGEQQAVLTLLGAAAFIILNRYRSRRVTVFLVMLSVAITSRYLFWRVTQTIEFESVLGGLMSVGLLLAEVYAAALLFLSYVQLTWPLDRKPVPLPADVNEWPTVDVYVPSYNESLDIVRPTVLAAMNIDWPRDKLNVYILDDGRRPEFRDFAEQVGCGYVIRPDNKGAKAGNINHALKHTDGEYIAIFDCDHAPTRAFLQMTAGWLVRDKRIACVQTPHYFYSADPFERNLARRRRVPNEGLLFYGAIQPGNDLWNAAFFCGSCALIRRTALMEVGGVPHQTVTEDCHCSLLMAKKGWHSAYIRLPLAAGLATERLSIHIGQRMRWARGMIQILRQENTPMIRELSITQRLCYFTAGFSFLFALPRIVFLTSPLGFLFLGENIIAASPTAILAYAGSHMIHAFGTAARLNGTNRHSFWSEIYEASLAGPLVRVTIATLWDPLKGKFNVTDKGGMVEHGYLDVPAVMPNLVLLGLLLIGVSIGIYGLFTAPIGSLEFQAYALNTLWATLCLVPVSAAVAVGVEREQMRERARIRSDIPSEIVLEDGKRMQAVTTDISLSGARLVLDRPLGVADEAKCRIAFHSGGEIQEVPATLLRWEDNEAVVRFEVADIRDEMALVRVFFGRPDAWIEWDHWPRDKPLRALKDVVGATRDAVFHRYRFQMRKPPKRLPPAAMAAAAVERKSDVVRPRRLADRAKDMAAGLLLALSLGLAGPALAQNAPAQSQPQGQTQRPASRPPAAQPPAPTPAPPPAVRTGPPPAALAPALGALPLAIEAAPLAEPAPAPAPPPLAAAPPQARAAVPPSPAASPFASSATREVRFTLRELGLTGPMQFRGTADLQGVLFGFSRDEVVTQARLVVQGGSSAQLIPSLSQISVTLNEQFVGNLPLDPGRGAFGPVGFDLDPLAFAELNRLNFRFTARYTPECNDPLSGLLSANVSDLSTLTLTIERLVPQRDLARLPEPLFDRRNLRQGLTLPVVMASESGPSALRAAAIAASYFAVEADYRGARFPVSRSIPPSGNAVVLAAQPDAIPNLTLPRFEGPTLALIANPTDPYGTLLVIGGRSETELAQAAIALAAGGDTFGGEAVRLSGPPIVAPRRPYDAPRWVAPDRPEEFGSRIDRNDLQAYGYSPGTIRMPLRTAPDLLTWAGRGIPVDIEYRAPGGPILDVATSRLDVSLSGVFLKSLPLARGDRWWLPDFLAPYVTGTVLPDAAVRRGRVMVPTYLLAGQDELQLRFDMRPFARGDCVGVPGDIRASIEPTSTVDVSRAWRYARMPSLGFFASSGFPFTRMADLSATTVILPEAPNTVETGAFLDLIGSMAVKVGLPATGVQVAFPAGAASQGNRDLIVMGTFGRQPAAATLLRNSPVQVAQDRVSIAAPDALADIRALFLDQPGGAERRRASAALSEVGESLAVIVGTEAPEGGGRSVVALLGATPAALANAVATLRDPATAGQVQGDLAVLNGVRVTTFRTNASYTVGEPPFWMVPYLLLDESPWRVGLLMLAAALLLALPSAWMLRRRSAMRLRARTPKDH</sequence>
<name>A0A1I4AYA4_9PROT</name>
<dbReference type="RefSeq" id="WP_092960385.1">
    <property type="nucleotide sequence ID" value="NZ_FOSQ01000004.1"/>
</dbReference>
<keyword evidence="8 11" id="KW-1133">Transmembrane helix</keyword>
<dbReference type="PRINTS" id="PR01439">
    <property type="entry name" value="CELLSNTHASEA"/>
</dbReference>
<feature type="transmembrane region" description="Helical" evidence="11">
    <location>
        <begin position="536"/>
        <end position="558"/>
    </location>
</feature>
<evidence type="ECO:0000256" key="6">
    <source>
        <dbReference type="ARBA" id="ARBA00022692"/>
    </source>
</evidence>
<keyword evidence="2 11" id="KW-1003">Cell membrane</keyword>
<evidence type="ECO:0000256" key="2">
    <source>
        <dbReference type="ARBA" id="ARBA00022475"/>
    </source>
</evidence>
<feature type="compositionally biased region" description="Low complexity" evidence="12">
    <location>
        <begin position="828"/>
        <end position="848"/>
    </location>
</feature>
<dbReference type="GO" id="GO:0006011">
    <property type="term" value="P:UDP-alpha-D-glucose metabolic process"/>
    <property type="evidence" value="ECO:0007669"/>
    <property type="project" value="InterPro"/>
</dbReference>
<dbReference type="Pfam" id="PF07238">
    <property type="entry name" value="PilZ"/>
    <property type="match status" value="1"/>
</dbReference>
<dbReference type="Gene3D" id="2.60.120.260">
    <property type="entry name" value="Galactose-binding domain-like"/>
    <property type="match status" value="2"/>
</dbReference>
<feature type="transmembrane region" description="Helical" evidence="11">
    <location>
        <begin position="412"/>
        <end position="432"/>
    </location>
</feature>
<keyword evidence="9 11" id="KW-0472">Membrane</keyword>
<dbReference type="GO" id="GO:0030244">
    <property type="term" value="P:cellulose biosynthetic process"/>
    <property type="evidence" value="ECO:0007669"/>
    <property type="project" value="UniProtKB-KW"/>
</dbReference>
<dbReference type="Gene3D" id="2.40.10.220">
    <property type="entry name" value="predicted glycosyltransferase like domains"/>
    <property type="match status" value="1"/>
</dbReference>
<dbReference type="GO" id="GO:0016760">
    <property type="term" value="F:cellulose synthase (UDP-forming) activity"/>
    <property type="evidence" value="ECO:0007669"/>
    <property type="project" value="UniProtKB-EC"/>
</dbReference>
<feature type="domain" description="Glycosyltransferase 2-like" evidence="13">
    <location>
        <begin position="143"/>
        <end position="312"/>
    </location>
</feature>
<dbReference type="Proteomes" id="UP000199473">
    <property type="component" value="Unassembled WGS sequence"/>
</dbReference>
<dbReference type="Gene3D" id="3.90.550.10">
    <property type="entry name" value="Spore Coat Polysaccharide Biosynthesis Protein SpsA, Chain A"/>
    <property type="match status" value="1"/>
</dbReference>
<dbReference type="PANTHER" id="PTHR43867">
    <property type="entry name" value="CELLULOSE SYNTHASE CATALYTIC SUBUNIT A [UDP-FORMING]"/>
    <property type="match status" value="1"/>
</dbReference>
<feature type="transmembrane region" description="Helical" evidence="11">
    <location>
        <begin position="734"/>
        <end position="752"/>
    </location>
</feature>
<dbReference type="GO" id="GO:0035438">
    <property type="term" value="F:cyclic-di-GMP binding"/>
    <property type="evidence" value="ECO:0007669"/>
    <property type="project" value="InterPro"/>
</dbReference>
<dbReference type="UniPathway" id="UPA00694"/>
<dbReference type="PANTHER" id="PTHR43867:SF2">
    <property type="entry name" value="CELLULOSE SYNTHASE CATALYTIC SUBUNIT A [UDP-FORMING]"/>
    <property type="match status" value="1"/>
</dbReference>
<dbReference type="InterPro" id="IPR018513">
    <property type="entry name" value="Cell_synthase_bac"/>
</dbReference>
<evidence type="ECO:0000256" key="8">
    <source>
        <dbReference type="ARBA" id="ARBA00022989"/>
    </source>
</evidence>
<dbReference type="NCBIfam" id="TIGR03030">
    <property type="entry name" value="CelA"/>
    <property type="match status" value="1"/>
</dbReference>
<dbReference type="GO" id="GO:0005886">
    <property type="term" value="C:plasma membrane"/>
    <property type="evidence" value="ECO:0007669"/>
    <property type="project" value="UniProtKB-SubCell"/>
</dbReference>
<accession>A0A1I4AYA4</accession>
<dbReference type="InterPro" id="IPR001173">
    <property type="entry name" value="Glyco_trans_2-like"/>
</dbReference>
<evidence type="ECO:0000259" key="14">
    <source>
        <dbReference type="Pfam" id="PF07238"/>
    </source>
</evidence>
<keyword evidence="16" id="KW-1185">Reference proteome</keyword>
<feature type="transmembrane region" description="Helical" evidence="11">
    <location>
        <begin position="93"/>
        <end position="118"/>
    </location>
</feature>
<feature type="region of interest" description="Disordered" evidence="12">
    <location>
        <begin position="753"/>
        <end position="796"/>
    </location>
</feature>
<comment type="function">
    <text evidence="11">Catalytic subunit of cellulose synthase. It polymerizes uridine 5'-diphosphate glucose to cellulose.</text>
</comment>
<dbReference type="Pfam" id="PF00535">
    <property type="entry name" value="Glycos_transf_2"/>
    <property type="match status" value="1"/>
</dbReference>
<evidence type="ECO:0000256" key="12">
    <source>
        <dbReference type="SAM" id="MobiDB-lite"/>
    </source>
</evidence>
<dbReference type="OrthoDB" id="9806824at2"/>
<feature type="transmembrane region" description="Helical" evidence="11">
    <location>
        <begin position="41"/>
        <end position="57"/>
    </location>
</feature>
<evidence type="ECO:0000256" key="3">
    <source>
        <dbReference type="ARBA" id="ARBA00022519"/>
    </source>
</evidence>
<organism evidence="15 16">
    <name type="scientific">Falsiroseomonas stagni DSM 19981</name>
    <dbReference type="NCBI Taxonomy" id="1123062"/>
    <lineage>
        <taxon>Bacteria</taxon>
        <taxon>Pseudomonadati</taxon>
        <taxon>Pseudomonadota</taxon>
        <taxon>Alphaproteobacteria</taxon>
        <taxon>Acetobacterales</taxon>
        <taxon>Roseomonadaceae</taxon>
        <taxon>Falsiroseomonas</taxon>
    </lineage>
</organism>
<feature type="compositionally biased region" description="Pro residues" evidence="12">
    <location>
        <begin position="770"/>
        <end position="796"/>
    </location>
</feature>
<feature type="transmembrane region" description="Helical" evidence="11">
    <location>
        <begin position="1530"/>
        <end position="1551"/>
    </location>
</feature>
<evidence type="ECO:0000256" key="1">
    <source>
        <dbReference type="ARBA" id="ARBA00004429"/>
    </source>
</evidence>